<keyword evidence="8" id="KW-1133">Transmembrane helix</keyword>
<gene>
    <name evidence="13" type="ORF">H8S57_11080</name>
</gene>
<dbReference type="InterPro" id="IPR036138">
    <property type="entry name" value="PBP_dimer_sf"/>
</dbReference>
<dbReference type="InterPro" id="IPR001460">
    <property type="entry name" value="PCN-bd_Tpept"/>
</dbReference>
<dbReference type="Pfam" id="PF00905">
    <property type="entry name" value="Transpeptidase"/>
    <property type="match status" value="1"/>
</dbReference>
<dbReference type="PANTHER" id="PTHR30627:SF2">
    <property type="entry name" value="PEPTIDOGLYCAN D,D-TRANSPEPTIDASE MRDA"/>
    <property type="match status" value="1"/>
</dbReference>
<evidence type="ECO:0000256" key="4">
    <source>
        <dbReference type="ARBA" id="ARBA00022475"/>
    </source>
</evidence>
<dbReference type="InterPro" id="IPR050515">
    <property type="entry name" value="Beta-lactam/transpept"/>
</dbReference>
<feature type="domain" description="Penicillin-binding protein transpeptidase" evidence="11">
    <location>
        <begin position="364"/>
        <end position="695"/>
    </location>
</feature>
<dbReference type="SUPFAM" id="SSF56519">
    <property type="entry name" value="Penicillin binding protein dimerisation domain"/>
    <property type="match status" value="1"/>
</dbReference>
<evidence type="ECO:0000256" key="10">
    <source>
        <dbReference type="ARBA" id="ARBA00023316"/>
    </source>
</evidence>
<comment type="subcellular location">
    <subcellularLocation>
        <location evidence="2">Cell membrane</location>
    </subcellularLocation>
    <subcellularLocation>
        <location evidence="1">Membrane</location>
        <topology evidence="1">Single-pass membrane protein</topology>
    </subcellularLocation>
</comment>
<dbReference type="GO" id="GO:0005886">
    <property type="term" value="C:plasma membrane"/>
    <property type="evidence" value="ECO:0007669"/>
    <property type="project" value="UniProtKB-SubCell"/>
</dbReference>
<keyword evidence="9" id="KW-0472">Membrane</keyword>
<evidence type="ECO:0000256" key="5">
    <source>
        <dbReference type="ARBA" id="ARBA00022692"/>
    </source>
</evidence>
<evidence type="ECO:0000256" key="1">
    <source>
        <dbReference type="ARBA" id="ARBA00004167"/>
    </source>
</evidence>
<comment type="similarity">
    <text evidence="3">Belongs to the transpeptidase family.</text>
</comment>
<dbReference type="GO" id="GO:0008360">
    <property type="term" value="P:regulation of cell shape"/>
    <property type="evidence" value="ECO:0007669"/>
    <property type="project" value="UniProtKB-KW"/>
</dbReference>
<dbReference type="Pfam" id="PF03717">
    <property type="entry name" value="PBP_dimer"/>
    <property type="match status" value="1"/>
</dbReference>
<dbReference type="GO" id="GO:0008658">
    <property type="term" value="F:penicillin binding"/>
    <property type="evidence" value="ECO:0007669"/>
    <property type="project" value="InterPro"/>
</dbReference>
<name>A0A8J6J7Q4_9FIRM</name>
<accession>A0A8J6J7Q4</accession>
<feature type="domain" description="Penicillin-binding protein dimerisation" evidence="12">
    <location>
        <begin position="53"/>
        <end position="313"/>
    </location>
</feature>
<dbReference type="RefSeq" id="WP_186908156.1">
    <property type="nucleotide sequence ID" value="NZ_JACOPP010000015.1"/>
</dbReference>
<dbReference type="GO" id="GO:0071555">
    <property type="term" value="P:cell wall organization"/>
    <property type="evidence" value="ECO:0007669"/>
    <property type="project" value="UniProtKB-KW"/>
</dbReference>
<evidence type="ECO:0000256" key="8">
    <source>
        <dbReference type="ARBA" id="ARBA00022989"/>
    </source>
</evidence>
<reference evidence="13" key="1">
    <citation type="submission" date="2020-08" db="EMBL/GenBank/DDBJ databases">
        <title>Genome public.</title>
        <authorList>
            <person name="Liu C."/>
            <person name="Sun Q."/>
        </authorList>
    </citation>
    <scope>NUCLEOTIDE SEQUENCE</scope>
    <source>
        <strain evidence="13">NSJ-51</strain>
    </source>
</reference>
<dbReference type="PANTHER" id="PTHR30627">
    <property type="entry name" value="PEPTIDOGLYCAN D,D-TRANSPEPTIDASE"/>
    <property type="match status" value="1"/>
</dbReference>
<keyword evidence="14" id="KW-1185">Reference proteome</keyword>
<evidence type="ECO:0000256" key="9">
    <source>
        <dbReference type="ARBA" id="ARBA00023136"/>
    </source>
</evidence>
<evidence type="ECO:0000256" key="3">
    <source>
        <dbReference type="ARBA" id="ARBA00007171"/>
    </source>
</evidence>
<dbReference type="InterPro" id="IPR005311">
    <property type="entry name" value="PBP_dimer"/>
</dbReference>
<proteinExistence type="inferred from homology"/>
<evidence type="ECO:0000256" key="2">
    <source>
        <dbReference type="ARBA" id="ARBA00004236"/>
    </source>
</evidence>
<dbReference type="AlphaFoldDB" id="A0A8J6J7Q4"/>
<keyword evidence="7" id="KW-0573">Peptidoglycan synthesis</keyword>
<evidence type="ECO:0000256" key="6">
    <source>
        <dbReference type="ARBA" id="ARBA00022960"/>
    </source>
</evidence>
<evidence type="ECO:0000259" key="11">
    <source>
        <dbReference type="Pfam" id="PF00905"/>
    </source>
</evidence>
<dbReference type="GO" id="GO:0009252">
    <property type="term" value="P:peptidoglycan biosynthetic process"/>
    <property type="evidence" value="ECO:0007669"/>
    <property type="project" value="UniProtKB-KW"/>
</dbReference>
<comment type="caution">
    <text evidence="13">The sequence shown here is derived from an EMBL/GenBank/DDBJ whole genome shotgun (WGS) entry which is preliminary data.</text>
</comment>
<organism evidence="13 14">
    <name type="scientific">Lawsonibacter hominis</name>
    <dbReference type="NCBI Taxonomy" id="2763053"/>
    <lineage>
        <taxon>Bacteria</taxon>
        <taxon>Bacillati</taxon>
        <taxon>Bacillota</taxon>
        <taxon>Clostridia</taxon>
        <taxon>Eubacteriales</taxon>
        <taxon>Oscillospiraceae</taxon>
        <taxon>Lawsonibacter</taxon>
    </lineage>
</organism>
<dbReference type="Gene3D" id="3.90.1310.10">
    <property type="entry name" value="Penicillin-binding protein 2a (Domain 2)"/>
    <property type="match status" value="1"/>
</dbReference>
<evidence type="ECO:0000313" key="14">
    <source>
        <dbReference type="Proteomes" id="UP000661435"/>
    </source>
</evidence>
<dbReference type="EMBL" id="JACOPP010000015">
    <property type="protein sequence ID" value="MBC5734266.1"/>
    <property type="molecule type" value="Genomic_DNA"/>
</dbReference>
<keyword evidence="6" id="KW-0133">Cell shape</keyword>
<keyword evidence="4" id="KW-1003">Cell membrane</keyword>
<dbReference type="GO" id="GO:0071972">
    <property type="term" value="F:peptidoglycan L,D-transpeptidase activity"/>
    <property type="evidence" value="ECO:0007669"/>
    <property type="project" value="TreeGrafter"/>
</dbReference>
<evidence type="ECO:0000256" key="7">
    <source>
        <dbReference type="ARBA" id="ARBA00022984"/>
    </source>
</evidence>
<evidence type="ECO:0000313" key="13">
    <source>
        <dbReference type="EMBL" id="MBC5734266.1"/>
    </source>
</evidence>
<dbReference type="InterPro" id="IPR012338">
    <property type="entry name" value="Beta-lactam/transpept-like"/>
</dbReference>
<protein>
    <submittedName>
        <fullName evidence="13">Penicillin-binding protein</fullName>
    </submittedName>
</protein>
<dbReference type="Gene3D" id="3.40.710.10">
    <property type="entry name" value="DD-peptidase/beta-lactamase superfamily"/>
    <property type="match status" value="1"/>
</dbReference>
<dbReference type="SUPFAM" id="SSF56601">
    <property type="entry name" value="beta-lactamase/transpeptidase-like"/>
    <property type="match status" value="1"/>
</dbReference>
<sequence>MEGKQFQRRALFTAALLALLVAAFAAVLWNLQVTNLDYYRGLSTRKIANRETVEAARGEMRDRYGRVLVTNRAVYQVTLDLSRMGEEAQRNANLLALLEICREQKVEWSDTLPISESGPFSYTSDTALSYRAADSSAAETVVRTSLGKLVDALPLQSRGFLPAGETDPSAAALMQALRGYFEVDESLSDGEARALIGVLYEINLRQKNIDYSDYIFAQDVDIDFISTVKEHGLTGVQIEAATVREYATSHAAHLLGRVGPIYADTWAYYKELGYNMNDTVGIDGAESAFEPYLRGEAGVREQELSTSGKVVSESWYTDPLTGETHEPEPGDNVLLTLDVKLQAKAEQVLADTISSLESADTGGGAVVIQDVSDGGVLTMASYPTYDLATVYSDQALYAQVSSDPLEPFYNRASMGLYSPGSTFKPLVGIAALEEGVTTPSETIRDTGRFTLPEEEKYPYGDFHPQCWIYRQYGGTHGQENLADALRDSCNIYFYTIGHRLGIERIDLYAKMFGLGEKTGFELSESKGRVAGPATSEALNMTWYGGNLLNVAIGQDNTACTPLQLTNYIATLVNGGNHYATHLLRAVKSSDYSQTVLEYEPQLLDTLELDADNVEAVKLGMWKVANDAKSSVSRYFAGLPVEVGAKTGSAQVASNVEADAVFVCFAPYDDPQIAMTIVVEGGASGSNLAQAAAEILDYYFSAEDTLESVDPENTLLR</sequence>
<dbReference type="Gene3D" id="1.10.10.1230">
    <property type="entry name" value="Penicillin-binding protein, N-terminal non-catalytic domain, head sub-domain"/>
    <property type="match status" value="1"/>
</dbReference>
<dbReference type="Proteomes" id="UP000661435">
    <property type="component" value="Unassembled WGS sequence"/>
</dbReference>
<evidence type="ECO:0000259" key="12">
    <source>
        <dbReference type="Pfam" id="PF03717"/>
    </source>
</evidence>
<keyword evidence="5" id="KW-0812">Transmembrane</keyword>
<keyword evidence="10" id="KW-0961">Cell wall biogenesis/degradation</keyword>